<gene>
    <name evidence="4" type="ORF">CBRE1094_LOCUS13129</name>
</gene>
<dbReference type="InterPro" id="IPR004045">
    <property type="entry name" value="Glutathione_S-Trfase_N"/>
</dbReference>
<name>A0A7S2D171_9EUKA</name>
<evidence type="ECO:0000259" key="3">
    <source>
        <dbReference type="PROSITE" id="PS50405"/>
    </source>
</evidence>
<dbReference type="SUPFAM" id="SSF47616">
    <property type="entry name" value="GST C-terminal domain-like"/>
    <property type="match status" value="1"/>
</dbReference>
<dbReference type="GO" id="GO:0016491">
    <property type="term" value="F:oxidoreductase activity"/>
    <property type="evidence" value="ECO:0007669"/>
    <property type="project" value="InterPro"/>
</dbReference>
<dbReference type="NCBIfam" id="NF041278">
    <property type="entry name" value="CmcJ_NvfI_EfuI"/>
    <property type="match status" value="1"/>
</dbReference>
<dbReference type="InterPro" id="IPR010987">
    <property type="entry name" value="Glutathione-S-Trfase_C-like"/>
</dbReference>
<organism evidence="4">
    <name type="scientific">Haptolina brevifila</name>
    <dbReference type="NCBI Taxonomy" id="156173"/>
    <lineage>
        <taxon>Eukaryota</taxon>
        <taxon>Haptista</taxon>
        <taxon>Haptophyta</taxon>
        <taxon>Prymnesiophyceae</taxon>
        <taxon>Prymnesiales</taxon>
        <taxon>Prymnesiaceae</taxon>
        <taxon>Haptolina</taxon>
    </lineage>
</organism>
<dbReference type="Pfam" id="PF13410">
    <property type="entry name" value="GST_C_2"/>
    <property type="match status" value="1"/>
</dbReference>
<dbReference type="InterPro" id="IPR036249">
    <property type="entry name" value="Thioredoxin-like_sf"/>
</dbReference>
<comment type="similarity">
    <text evidence="1">Belongs to the asaB hydroxylase/desaturase family.</text>
</comment>
<protein>
    <recommendedName>
        <fullName evidence="5">GST N-terminal domain-containing protein</fullName>
    </recommendedName>
</protein>
<evidence type="ECO:0000259" key="2">
    <source>
        <dbReference type="PROSITE" id="PS50404"/>
    </source>
</evidence>
<dbReference type="CDD" id="cd00570">
    <property type="entry name" value="GST_N_family"/>
    <property type="match status" value="1"/>
</dbReference>
<feature type="domain" description="GST C-terminal" evidence="3">
    <location>
        <begin position="113"/>
        <end position="275"/>
    </location>
</feature>
<evidence type="ECO:0000313" key="4">
    <source>
        <dbReference type="EMBL" id="CAD9441460.1"/>
    </source>
</evidence>
<proteinExistence type="inferred from homology"/>
<dbReference type="PANTHER" id="PTHR34598:SF3">
    <property type="entry name" value="OXIDOREDUCTASE AN1597"/>
    <property type="match status" value="1"/>
</dbReference>
<feature type="domain" description="GST N-terminal" evidence="2">
    <location>
        <begin position="22"/>
        <end position="107"/>
    </location>
</feature>
<evidence type="ECO:0008006" key="5">
    <source>
        <dbReference type="Google" id="ProtNLM"/>
    </source>
</evidence>
<accession>A0A7S2D171</accession>
<reference evidence="4" key="1">
    <citation type="submission" date="2021-01" db="EMBL/GenBank/DDBJ databases">
        <authorList>
            <person name="Corre E."/>
            <person name="Pelletier E."/>
            <person name="Niang G."/>
            <person name="Scheremetjew M."/>
            <person name="Finn R."/>
            <person name="Kale V."/>
            <person name="Holt S."/>
            <person name="Cochrane G."/>
            <person name="Meng A."/>
            <person name="Brown T."/>
            <person name="Cohen L."/>
        </authorList>
    </citation>
    <scope>NUCLEOTIDE SEQUENCE</scope>
    <source>
        <strain evidence="4">UTEX LB 985</strain>
    </source>
</reference>
<dbReference type="PROSITE" id="PS50405">
    <property type="entry name" value="GST_CTER"/>
    <property type="match status" value="1"/>
</dbReference>
<dbReference type="PROSITE" id="PS50404">
    <property type="entry name" value="GST_NTER"/>
    <property type="match status" value="1"/>
</dbReference>
<dbReference type="AlphaFoldDB" id="A0A7S2D171"/>
<dbReference type="SUPFAM" id="SSF52833">
    <property type="entry name" value="Thioredoxin-like"/>
    <property type="match status" value="1"/>
</dbReference>
<dbReference type="InterPro" id="IPR044053">
    <property type="entry name" value="AsaB-like"/>
</dbReference>
<sequence>MRRCCGWSRTPMRSLSAAPTPRKPIFFDMVHSNNAARVRLWMALKRDGGMDDEIETRVIKYPDLQTPEFAAVNPLKKVPALIRVDGTTVFESNVILSYLEDKYHLGRSFKPSTADGRQEMELLCRIHDLYIASANTTAPGFSHSQGAMYLSTGWHGPARGMDLQTRAAKLGEIWRQLNWLEAEVTKLSSGGPHLLGEQLTLADLTWFPTCVFMEFILPRFFGWPHLFDPDTIQPAPTPFPRLAAWYTAVQCTPAFASVRSDILGYWEQMEAAGQFDSILDEMAAATDPSLKFTYGVPQTVALNYQEPPPPGKATGRYINQLDRGDMVDEYASAPVKMHDGRELHPPATLQTMGFTLKSCPTKCADFRDDEEVVGTYYAEMMELVKQTSGADRVFIFDHTVRESGNTNLNAAAGSSAAPVPRVHCDYTATGAPRRLEQLGEEGIFSRLRGRMLSGEEIAELAAGRFAFINVWRSICEEHPVMQKPLAVCDENSVPHSDRFLYELRFPDRTGENYSLQHSSNHKWYYYSRQMRDECLVFKVYDKKEDGPRFVFHTAFDDASSPPDAPPRKSIEVRAIAFYDPPPLE</sequence>
<dbReference type="CDD" id="cd00299">
    <property type="entry name" value="GST_C_family"/>
    <property type="match status" value="1"/>
</dbReference>
<dbReference type="InterPro" id="IPR036282">
    <property type="entry name" value="Glutathione-S-Trfase_C_sf"/>
</dbReference>
<dbReference type="PANTHER" id="PTHR34598">
    <property type="entry name" value="BLL6449 PROTEIN"/>
    <property type="match status" value="1"/>
</dbReference>
<dbReference type="Pfam" id="PF13409">
    <property type="entry name" value="GST_N_2"/>
    <property type="match status" value="1"/>
</dbReference>
<evidence type="ECO:0000256" key="1">
    <source>
        <dbReference type="ARBA" id="ARBA00023604"/>
    </source>
</evidence>
<dbReference type="Gene3D" id="1.20.1050.10">
    <property type="match status" value="1"/>
</dbReference>
<dbReference type="EMBL" id="HBGU01024172">
    <property type="protein sequence ID" value="CAD9441460.1"/>
    <property type="molecule type" value="Transcribed_RNA"/>
</dbReference>
<dbReference type="Gene3D" id="3.40.30.10">
    <property type="entry name" value="Glutaredoxin"/>
    <property type="match status" value="1"/>
</dbReference>